<dbReference type="GeneID" id="4781470"/>
<dbReference type="eggNOG" id="arCOG04248">
    <property type="taxonomic scope" value="Archaea"/>
</dbReference>
<organism evidence="1 2">
    <name type="scientific">Hyperthermus butylicus (strain DSM 5456 / JCM 9403 / PLM1-5)</name>
    <dbReference type="NCBI Taxonomy" id="415426"/>
    <lineage>
        <taxon>Archaea</taxon>
        <taxon>Thermoproteota</taxon>
        <taxon>Thermoprotei</taxon>
        <taxon>Desulfurococcales</taxon>
        <taxon>Pyrodictiaceae</taxon>
        <taxon>Hyperthermus</taxon>
    </lineage>
</organism>
<dbReference type="Proteomes" id="UP000002593">
    <property type="component" value="Chromosome"/>
</dbReference>
<dbReference type="SUPFAM" id="SSF52467">
    <property type="entry name" value="DHS-like NAD/FAD-binding domain"/>
    <property type="match status" value="1"/>
</dbReference>
<gene>
    <name evidence="1" type="ordered locus">Hbut_1472</name>
</gene>
<keyword evidence="2" id="KW-1185">Reference proteome</keyword>
<sequence>MLRAEPLLNVIGAGGSIALILGASSLAELIGVEPGSLGLSELHRAAERARYVRLLAQLAGNQVISRIIYFGDDGVLARLLGEKVLDVYGSRGRMKCSSCGYRWWYIVDGPARCPQCGGEGIEDYVPSGAAPRQKLLAEAVYEATTADAVLVHGIGSEAIPLLLALIASKHTRVYLLEPGNEILESLGLERIGLTLTNALEAMAEAAARPRKDMAKS</sequence>
<dbReference type="STRING" id="415426.Hbut_1472"/>
<evidence type="ECO:0000313" key="2">
    <source>
        <dbReference type="Proteomes" id="UP000002593"/>
    </source>
</evidence>
<dbReference type="EMBL" id="CP000493">
    <property type="protein sequence ID" value="ABM81296.1"/>
    <property type="molecule type" value="Genomic_DNA"/>
</dbReference>
<evidence type="ECO:0000313" key="1">
    <source>
        <dbReference type="EMBL" id="ABM81296.1"/>
    </source>
</evidence>
<accession>A2BMT5</accession>
<dbReference type="EnsemblBacteria" id="ABM81296">
    <property type="protein sequence ID" value="ABM81296"/>
    <property type="gene ID" value="Hbut_1472"/>
</dbReference>
<proteinExistence type="predicted"/>
<dbReference type="InterPro" id="IPR029035">
    <property type="entry name" value="DHS-like_NAD/FAD-binding_dom"/>
</dbReference>
<reference evidence="1 2" key="1">
    <citation type="journal article" date="2007" name="Archaea">
        <title>The genome of Hyperthermus butylicus: a sulfur-reducing, peptide fermenting, neutrophilic Crenarchaeote growing up to 108 degrees C.</title>
        <authorList>
            <person name="Brugger K."/>
            <person name="Chen L."/>
            <person name="Stark M."/>
            <person name="Zibat A."/>
            <person name="Redder P."/>
            <person name="Ruepp A."/>
            <person name="Awayez M."/>
            <person name="She Q."/>
            <person name="Garrett R.A."/>
            <person name="Klenk H.P."/>
        </authorList>
    </citation>
    <scope>NUCLEOTIDE SEQUENCE [LARGE SCALE GENOMIC DNA]</scope>
    <source>
        <strain evidence="2">DSM 5456 / JCM 9403 / PLM1-5</strain>
    </source>
</reference>
<dbReference type="OrthoDB" id="30924at2157"/>
<protein>
    <submittedName>
        <fullName evidence="1">Uncharacterized protein</fullName>
    </submittedName>
</protein>
<dbReference type="AlphaFoldDB" id="A2BMT5"/>
<dbReference type="RefSeq" id="WP_011822614.1">
    <property type="nucleotide sequence ID" value="NC_008818.1"/>
</dbReference>
<dbReference type="KEGG" id="hbu:Hbut_1472"/>
<name>A2BMT5_HYPBU</name>
<dbReference type="HOGENOM" id="CLU_1275301_0_0_2"/>